<name>B6JHN8_AFIC5</name>
<evidence type="ECO:0000256" key="2">
    <source>
        <dbReference type="ARBA" id="ARBA00010265"/>
    </source>
</evidence>
<keyword evidence="8" id="KW-1185">Reference proteome</keyword>
<sequence length="402" mass="42970">MTDLPNPPPGDIRAELRLRPEQPRVTRLSRKVLITLGSVSAVAIMAALFWALDANRRANQSPTELYSTENRTPADGLAGLPKDYTGIPKLGPALPGDLGRPIVSAQDEGKPVVAPDIRTPRADPTEQRRLAEIEAARVAKVFTDSRGVQATVASAPAIGRVDPAAGLTLPAETPPLDPGAAQNMQDRKLAFVNAAVDRRTVTPDRVQEKASPYVVQAGTVIPAALITGIKSNLPGTITAQVTEQVYDTPTGKQLLIPQGARLIGQYDSQVAFGQSRVLLVWNRIIMPNGTSIVLERQPGADAEGYSGLEDDVDYHWGQLFKAALLSTLLSVGSEAGYSGNESDIARALRQGTSNSTSQIGRQIVGRQLNIQPTLTIRPGFPVRVIVNRDLILQPYGAAKEPS</sequence>
<evidence type="ECO:0000256" key="3">
    <source>
        <dbReference type="ARBA" id="ARBA00022692"/>
    </source>
</evidence>
<dbReference type="STRING" id="504832.OCA5_c16260"/>
<dbReference type="HOGENOM" id="CLU_042657_0_0_5"/>
<keyword evidence="5 6" id="KW-0472">Membrane</keyword>
<dbReference type="Gene3D" id="2.40.128.260">
    <property type="entry name" value="Type IV secretion system, VirB10/TraB/TrbI"/>
    <property type="match status" value="1"/>
</dbReference>
<protein>
    <submittedName>
        <fullName evidence="7">Conjugal transfer protein TrbI</fullName>
    </submittedName>
</protein>
<evidence type="ECO:0000256" key="6">
    <source>
        <dbReference type="SAM" id="Phobius"/>
    </source>
</evidence>
<comment type="subcellular location">
    <subcellularLocation>
        <location evidence="1">Membrane</location>
        <topology evidence="1">Single-pass membrane protein</topology>
    </subcellularLocation>
</comment>
<dbReference type="OrthoDB" id="9807354at2"/>
<gene>
    <name evidence="7" type="primary">trbI3</name>
    <name evidence="7" type="ordered locus">OCA5_c16260</name>
</gene>
<dbReference type="EMBL" id="CP002826">
    <property type="protein sequence ID" value="AEI06340.1"/>
    <property type="molecule type" value="Genomic_DNA"/>
</dbReference>
<dbReference type="InterPro" id="IPR005498">
    <property type="entry name" value="T4SS_VirB10/TraB/TrbI"/>
</dbReference>
<reference evidence="7 8" key="1">
    <citation type="journal article" date="2011" name="J. Bacteriol.">
        <title>Complete genome sequences of the chemolithoautotrophic Oligotropha carboxidovorans strains OM4 and OM5.</title>
        <authorList>
            <person name="Volland S."/>
            <person name="Rachinger M."/>
            <person name="Strittmatter A."/>
            <person name="Daniel R."/>
            <person name="Gottschalk G."/>
            <person name="Meyer O."/>
        </authorList>
    </citation>
    <scope>NUCLEOTIDE SEQUENCE [LARGE SCALE GENOMIC DNA]</scope>
    <source>
        <strain evidence="8">ATCC 49405 / DSM 1227 / KCTC 32145 / OM5</strain>
    </source>
</reference>
<accession>B6JHN8</accession>
<dbReference type="AlphaFoldDB" id="B6JHN8"/>
<dbReference type="Proteomes" id="UP000007730">
    <property type="component" value="Chromosome"/>
</dbReference>
<evidence type="ECO:0000256" key="5">
    <source>
        <dbReference type="ARBA" id="ARBA00023136"/>
    </source>
</evidence>
<dbReference type="KEGG" id="ocg:OCA5_c16260"/>
<dbReference type="RefSeq" id="WP_012563561.1">
    <property type="nucleotide sequence ID" value="NC_011386.1"/>
</dbReference>
<proteinExistence type="inferred from homology"/>
<keyword evidence="4 6" id="KW-1133">Transmembrane helix</keyword>
<evidence type="ECO:0000313" key="8">
    <source>
        <dbReference type="Proteomes" id="UP000007730"/>
    </source>
</evidence>
<evidence type="ECO:0000256" key="4">
    <source>
        <dbReference type="ARBA" id="ARBA00022989"/>
    </source>
</evidence>
<dbReference type="InterPro" id="IPR042217">
    <property type="entry name" value="T4SS_VirB10/TrbI"/>
</dbReference>
<dbReference type="CDD" id="cd16429">
    <property type="entry name" value="VirB10"/>
    <property type="match status" value="1"/>
</dbReference>
<dbReference type="eggNOG" id="COG2948">
    <property type="taxonomic scope" value="Bacteria"/>
</dbReference>
<evidence type="ECO:0000313" key="7">
    <source>
        <dbReference type="EMBL" id="AEI06340.1"/>
    </source>
</evidence>
<dbReference type="Pfam" id="PF03743">
    <property type="entry name" value="TrbI"/>
    <property type="match status" value="1"/>
</dbReference>
<feature type="transmembrane region" description="Helical" evidence="6">
    <location>
        <begin position="32"/>
        <end position="52"/>
    </location>
</feature>
<dbReference type="GO" id="GO:0016020">
    <property type="term" value="C:membrane"/>
    <property type="evidence" value="ECO:0007669"/>
    <property type="project" value="UniProtKB-SubCell"/>
</dbReference>
<evidence type="ECO:0000256" key="1">
    <source>
        <dbReference type="ARBA" id="ARBA00004167"/>
    </source>
</evidence>
<keyword evidence="3 6" id="KW-0812">Transmembrane</keyword>
<dbReference type="KEGG" id="oca:OCAR_6422"/>
<dbReference type="PATRIC" id="fig|504832.7.peg.1735"/>
<comment type="similarity">
    <text evidence="2">Belongs to the TrbI/VirB10 family.</text>
</comment>
<organism evidence="7 8">
    <name type="scientific">Afipia carboxidovorans (strain ATCC 49405 / DSM 1227 / KCTC 32145 / OM5)</name>
    <name type="common">Oligotropha carboxidovorans</name>
    <dbReference type="NCBI Taxonomy" id="504832"/>
    <lineage>
        <taxon>Bacteria</taxon>
        <taxon>Pseudomonadati</taxon>
        <taxon>Pseudomonadota</taxon>
        <taxon>Alphaproteobacteria</taxon>
        <taxon>Hyphomicrobiales</taxon>
        <taxon>Nitrobacteraceae</taxon>
        <taxon>Afipia</taxon>
    </lineage>
</organism>